<dbReference type="FunFam" id="1.10.238.10:FF:000254">
    <property type="entry name" value="Phosphoinositide phospholipase C"/>
    <property type="match status" value="1"/>
</dbReference>
<dbReference type="Proteomes" id="UP000298416">
    <property type="component" value="Unassembled WGS sequence"/>
</dbReference>
<feature type="domain" description="C2" evidence="6">
    <location>
        <begin position="491"/>
        <end position="616"/>
    </location>
</feature>
<evidence type="ECO:0000259" key="6">
    <source>
        <dbReference type="PROSITE" id="PS50004"/>
    </source>
</evidence>
<organism evidence="8">
    <name type="scientific">Salvia splendens</name>
    <name type="common">Scarlet sage</name>
    <dbReference type="NCBI Taxonomy" id="180675"/>
    <lineage>
        <taxon>Eukaryota</taxon>
        <taxon>Viridiplantae</taxon>
        <taxon>Streptophyta</taxon>
        <taxon>Embryophyta</taxon>
        <taxon>Tracheophyta</taxon>
        <taxon>Spermatophyta</taxon>
        <taxon>Magnoliopsida</taxon>
        <taxon>eudicotyledons</taxon>
        <taxon>Gunneridae</taxon>
        <taxon>Pentapetalae</taxon>
        <taxon>asterids</taxon>
        <taxon>lamiids</taxon>
        <taxon>Lamiales</taxon>
        <taxon>Lamiaceae</taxon>
        <taxon>Nepetoideae</taxon>
        <taxon>Mentheae</taxon>
        <taxon>Salviinae</taxon>
        <taxon>Salvia</taxon>
        <taxon>Salvia subgen. Calosphace</taxon>
        <taxon>core Calosphace</taxon>
    </lineage>
</organism>
<dbReference type="Gene3D" id="1.10.238.10">
    <property type="entry name" value="EF-hand"/>
    <property type="match status" value="1"/>
</dbReference>
<dbReference type="Pfam" id="PF00388">
    <property type="entry name" value="PI-PLC-X"/>
    <property type="match status" value="1"/>
</dbReference>
<feature type="compositionally biased region" description="Acidic residues" evidence="5">
    <location>
        <begin position="281"/>
        <end position="291"/>
    </location>
</feature>
<dbReference type="SUPFAM" id="SSF51695">
    <property type="entry name" value="PLC-like phosphodiesterases"/>
    <property type="match status" value="1"/>
</dbReference>
<reference evidence="8" key="2">
    <citation type="submission" date="2020-08" db="EMBL/GenBank/DDBJ databases">
        <title>Plant Genome Project.</title>
        <authorList>
            <person name="Zhang R.-G."/>
        </authorList>
    </citation>
    <scope>NUCLEOTIDE SEQUENCE</scope>
    <source>
        <strain evidence="8">Huo1</strain>
        <tissue evidence="8">Leaf</tissue>
    </source>
</reference>
<keyword evidence="4" id="KW-0378">Hydrolase</keyword>
<evidence type="ECO:0000256" key="5">
    <source>
        <dbReference type="SAM" id="MobiDB-lite"/>
    </source>
</evidence>
<dbReference type="CDD" id="cd00275">
    <property type="entry name" value="C2_PLC_like"/>
    <property type="match status" value="1"/>
</dbReference>
<name>A0A8X8Z650_SALSN</name>
<comment type="subcellular location">
    <subcellularLocation>
        <location evidence="2">Cell membrane</location>
        <topology evidence="2">Peripheral membrane protein</topology>
    </subcellularLocation>
</comment>
<keyword evidence="3" id="KW-0807">Transducer</keyword>
<comment type="caution">
    <text evidence="8">The sequence shown here is derived from an EMBL/GenBank/DDBJ whole genome shotgun (WGS) entry which is preliminary data.</text>
</comment>
<comment type="catalytic activity">
    <reaction evidence="1 4">
        <text>a 1,2-diacyl-sn-glycero-3-phospho-(1D-myo-inositol-4,5-bisphosphate) + H2O = 1D-myo-inositol 1,4,5-trisphosphate + a 1,2-diacyl-sn-glycerol + H(+)</text>
        <dbReference type="Rhea" id="RHEA:33179"/>
        <dbReference type="ChEBI" id="CHEBI:15377"/>
        <dbReference type="ChEBI" id="CHEBI:15378"/>
        <dbReference type="ChEBI" id="CHEBI:17815"/>
        <dbReference type="ChEBI" id="CHEBI:58456"/>
        <dbReference type="ChEBI" id="CHEBI:203600"/>
        <dbReference type="EC" id="3.1.4.11"/>
    </reaction>
</comment>
<dbReference type="Pfam" id="PF00387">
    <property type="entry name" value="PI-PLC-Y"/>
    <property type="match status" value="1"/>
</dbReference>
<dbReference type="PROSITE" id="PS50008">
    <property type="entry name" value="PIPLC_Y_DOMAIN"/>
    <property type="match status" value="1"/>
</dbReference>
<dbReference type="PRINTS" id="PR00390">
    <property type="entry name" value="PHPHLIPASEC"/>
</dbReference>
<evidence type="ECO:0000313" key="8">
    <source>
        <dbReference type="EMBL" id="KAG6393537.1"/>
    </source>
</evidence>
<dbReference type="InterPro" id="IPR011992">
    <property type="entry name" value="EF-hand-dom_pair"/>
</dbReference>
<keyword evidence="4" id="KW-0442">Lipid degradation</keyword>
<dbReference type="Pfam" id="PF00168">
    <property type="entry name" value="C2"/>
    <property type="match status" value="1"/>
</dbReference>
<dbReference type="InterPro" id="IPR000008">
    <property type="entry name" value="C2_dom"/>
</dbReference>
<dbReference type="PROSITE" id="PS50007">
    <property type="entry name" value="PIPLC_X_DOMAIN"/>
    <property type="match status" value="1"/>
</dbReference>
<dbReference type="InterPro" id="IPR001711">
    <property type="entry name" value="PLipase_C_Pinositol-sp_Y"/>
</dbReference>
<dbReference type="GO" id="GO:0051209">
    <property type="term" value="P:release of sequestered calcium ion into cytosol"/>
    <property type="evidence" value="ECO:0007669"/>
    <property type="project" value="TreeGrafter"/>
</dbReference>
<evidence type="ECO:0000256" key="3">
    <source>
        <dbReference type="ARBA" id="ARBA00023224"/>
    </source>
</evidence>
<dbReference type="InterPro" id="IPR001192">
    <property type="entry name" value="PI-PLC_fam"/>
</dbReference>
<evidence type="ECO:0000313" key="9">
    <source>
        <dbReference type="Proteomes" id="UP000298416"/>
    </source>
</evidence>
<feature type="domain" description="PI-PLC Y-box" evidence="7">
    <location>
        <begin position="350"/>
        <end position="436"/>
    </location>
</feature>
<gene>
    <name evidence="8" type="ORF">SASPL_147780</name>
</gene>
<dbReference type="SMART" id="SM00239">
    <property type="entry name" value="C2"/>
    <property type="match status" value="1"/>
</dbReference>
<dbReference type="PANTHER" id="PTHR10336">
    <property type="entry name" value="PHOSPHOINOSITIDE-SPECIFIC PHOSPHOLIPASE C FAMILY PROTEIN"/>
    <property type="match status" value="1"/>
</dbReference>
<dbReference type="EC" id="3.1.4.11" evidence="4"/>
<dbReference type="AlphaFoldDB" id="A0A8X8Z650"/>
<dbReference type="SMART" id="SM00148">
    <property type="entry name" value="PLCXc"/>
    <property type="match status" value="1"/>
</dbReference>
<dbReference type="GO" id="GO:0016042">
    <property type="term" value="P:lipid catabolic process"/>
    <property type="evidence" value="ECO:0007669"/>
    <property type="project" value="UniProtKB-KW"/>
</dbReference>
<dbReference type="Gene3D" id="2.60.40.150">
    <property type="entry name" value="C2 domain"/>
    <property type="match status" value="1"/>
</dbReference>
<evidence type="ECO:0000256" key="4">
    <source>
        <dbReference type="RuleBase" id="RU361133"/>
    </source>
</evidence>
<evidence type="ECO:0000256" key="2">
    <source>
        <dbReference type="ARBA" id="ARBA00004202"/>
    </source>
</evidence>
<keyword evidence="9" id="KW-1185">Reference proteome</keyword>
<protein>
    <recommendedName>
        <fullName evidence="4">Phosphoinositide phospholipase C</fullName>
        <ecNumber evidence="4">3.1.4.11</ecNumber>
    </recommendedName>
</protein>
<dbReference type="GO" id="GO:0004435">
    <property type="term" value="F:phosphatidylinositol-4,5-bisphosphate phospholipase C activity"/>
    <property type="evidence" value="ECO:0007669"/>
    <property type="project" value="UniProtKB-EC"/>
</dbReference>
<dbReference type="GO" id="GO:0005886">
    <property type="term" value="C:plasma membrane"/>
    <property type="evidence" value="ECO:0007669"/>
    <property type="project" value="UniProtKB-SubCell"/>
</dbReference>
<keyword evidence="4" id="KW-0443">Lipid metabolism</keyword>
<dbReference type="GO" id="GO:0048015">
    <property type="term" value="P:phosphatidylinositol-mediated signaling"/>
    <property type="evidence" value="ECO:0007669"/>
    <property type="project" value="TreeGrafter"/>
</dbReference>
<accession>A0A8X8Z650</accession>
<evidence type="ECO:0000256" key="1">
    <source>
        <dbReference type="ARBA" id="ARBA00001195"/>
    </source>
</evidence>
<dbReference type="SMART" id="SM00149">
    <property type="entry name" value="PLCYc"/>
    <property type="match status" value="1"/>
</dbReference>
<dbReference type="Gene3D" id="3.20.20.190">
    <property type="entry name" value="Phosphatidylinositol (PI) phosphodiesterase"/>
    <property type="match status" value="1"/>
</dbReference>
<feature type="region of interest" description="Disordered" evidence="5">
    <location>
        <begin position="261"/>
        <end position="298"/>
    </location>
</feature>
<dbReference type="EMBL" id="PNBA02000018">
    <property type="protein sequence ID" value="KAG6393537.1"/>
    <property type="molecule type" value="Genomic_DNA"/>
</dbReference>
<dbReference type="SUPFAM" id="SSF49562">
    <property type="entry name" value="C2 domain (Calcium/lipid-binding domain, CaLB)"/>
    <property type="match status" value="1"/>
</dbReference>
<dbReference type="SUPFAM" id="SSF47473">
    <property type="entry name" value="EF-hand"/>
    <property type="match status" value="1"/>
</dbReference>
<feature type="compositionally biased region" description="Basic and acidic residues" evidence="5">
    <location>
        <begin position="266"/>
        <end position="280"/>
    </location>
</feature>
<reference evidence="8" key="1">
    <citation type="submission" date="2018-01" db="EMBL/GenBank/DDBJ databases">
        <authorList>
            <person name="Mao J.F."/>
        </authorList>
    </citation>
    <scope>NUCLEOTIDE SEQUENCE</scope>
    <source>
        <strain evidence="8">Huo1</strain>
        <tissue evidence="8">Leaf</tissue>
    </source>
</reference>
<dbReference type="PANTHER" id="PTHR10336:SF101">
    <property type="entry name" value="PHOSPHOINOSITIDE PHOSPHOLIPASE C 6"/>
    <property type="match status" value="1"/>
</dbReference>
<sequence length="634" mass="73217">MRMGSYNYYKMFGCFNRKFKISESEPPPDVKEAFWRYSAGAQQMSAEQLLKFMVQHQEEYNCTAEDVADIMRHVFHRRHHQLEMSLSFTLEDFFYFLFQDDLNGPINPEVHHDMTAPLHHYFIYTGHNSYLTGNQLSSDCSETPIARALENGVRGIELDLWPNSTKDSVHVLHGRTLTAPVPLFKCFKSIKEHAFVKSPYPVIITLEDHLTPDLQARVAEMAMRIFGDLLYCPESGYMEDFPAVESLKYKIILSTKPPKEYLGSNHSKEGETSSPKYKDFSDDETEAESEADDKLESDSDYEDYYNCGRTSGNVAAREYKCLIAIHAGNAKNKCLRHVLRVRIDRARRLSLSEQELERAASLYASDVVRFTQKHLLRVFPKGTRVTSSNFSPIIAWMHGAQMVAFNMQGYGKALWTMHGFFRANGGCGYLKKPHLLMSKNSNGDVFDPKLPWPVRMTLKVLLLVKSCGRVSYEPFSISQVVVYMGDGWRLDFSHTHFDTYSPPDFYTKLHQTVANYNNERMLHPRVSPFDPVIMRLQIYIIGVPLDAAKSKTRIIEDDWAPYWDQEFTFPLRIPELALLRIEVREHDRSDKDDFGGQACLPVSELRPGIRAVPLYDRKGRKFKSVRLLMKFRFE</sequence>
<evidence type="ECO:0000259" key="7">
    <source>
        <dbReference type="PROSITE" id="PS50008"/>
    </source>
</evidence>
<dbReference type="InterPro" id="IPR017946">
    <property type="entry name" value="PLC-like_Pdiesterase_TIM-brl"/>
</dbReference>
<dbReference type="InterPro" id="IPR000909">
    <property type="entry name" value="PLipase_C_PInositol-sp_X_dom"/>
</dbReference>
<dbReference type="InterPro" id="IPR035892">
    <property type="entry name" value="C2_domain_sf"/>
</dbReference>
<proteinExistence type="predicted"/>
<dbReference type="PROSITE" id="PS50004">
    <property type="entry name" value="C2"/>
    <property type="match status" value="1"/>
</dbReference>